<name>A0ABW9I9Y1_9ACTN</name>
<evidence type="ECO:0000256" key="1">
    <source>
        <dbReference type="SAM" id="MobiDB-lite"/>
    </source>
</evidence>
<sequence>MTEIKSVLASRQANAAGNSAPAGGTPKIAHEMSGFLADFAGDFALRPARIPVGRRSHGAISST</sequence>
<reference evidence="2 3" key="1">
    <citation type="submission" date="2024-12" db="EMBL/GenBank/DDBJ databases">
        <title>Forecasting of Potato common scab and diversities of Pathogenic streptomyces spp. in china.</title>
        <authorList>
            <person name="Handique U."/>
            <person name="Wu J."/>
        </authorList>
    </citation>
    <scope>NUCLEOTIDE SEQUENCE [LARGE SCALE GENOMIC DNA]</scope>
    <source>
        <strain evidence="2 3">ZRIMU1530</strain>
    </source>
</reference>
<evidence type="ECO:0000313" key="3">
    <source>
        <dbReference type="Proteomes" id="UP001631957"/>
    </source>
</evidence>
<protein>
    <submittedName>
        <fullName evidence="2">Uncharacterized protein</fullName>
    </submittedName>
</protein>
<organism evidence="2 3">
    <name type="scientific">Streptomyces niveiscabiei</name>
    <dbReference type="NCBI Taxonomy" id="164115"/>
    <lineage>
        <taxon>Bacteria</taxon>
        <taxon>Bacillati</taxon>
        <taxon>Actinomycetota</taxon>
        <taxon>Actinomycetes</taxon>
        <taxon>Kitasatosporales</taxon>
        <taxon>Streptomycetaceae</taxon>
        <taxon>Streptomyces</taxon>
    </lineage>
</organism>
<evidence type="ECO:0000313" key="2">
    <source>
        <dbReference type="EMBL" id="MFM9616212.1"/>
    </source>
</evidence>
<dbReference type="Proteomes" id="UP001631957">
    <property type="component" value="Unassembled WGS sequence"/>
</dbReference>
<proteinExistence type="predicted"/>
<feature type="region of interest" description="Disordered" evidence="1">
    <location>
        <begin position="1"/>
        <end position="27"/>
    </location>
</feature>
<gene>
    <name evidence="2" type="ORF">ACKI18_47475</name>
</gene>
<accession>A0ABW9I9Y1</accession>
<feature type="compositionally biased region" description="Low complexity" evidence="1">
    <location>
        <begin position="13"/>
        <end position="24"/>
    </location>
</feature>
<feature type="non-terminal residue" evidence="2">
    <location>
        <position position="63"/>
    </location>
</feature>
<comment type="caution">
    <text evidence="2">The sequence shown here is derived from an EMBL/GenBank/DDBJ whole genome shotgun (WGS) entry which is preliminary data.</text>
</comment>
<keyword evidence="3" id="KW-1185">Reference proteome</keyword>
<dbReference type="EMBL" id="JBJVNI010000226">
    <property type="protein sequence ID" value="MFM9616212.1"/>
    <property type="molecule type" value="Genomic_DNA"/>
</dbReference>
<dbReference type="RefSeq" id="WP_409134932.1">
    <property type="nucleotide sequence ID" value="NZ_JBJVNI010000226.1"/>
</dbReference>